<feature type="compositionally biased region" description="Gly residues" evidence="1">
    <location>
        <begin position="75"/>
        <end position="87"/>
    </location>
</feature>
<evidence type="ECO:0000313" key="2">
    <source>
        <dbReference type="EMBL" id="CAK0838598.1"/>
    </source>
</evidence>
<comment type="caution">
    <text evidence="2">The sequence shown here is derived from an EMBL/GenBank/DDBJ whole genome shotgun (WGS) entry which is preliminary data.</text>
</comment>
<gene>
    <name evidence="2" type="ORF">PCOR1329_LOCUS34515</name>
</gene>
<feature type="compositionally biased region" description="Gly residues" evidence="1">
    <location>
        <begin position="185"/>
        <end position="195"/>
    </location>
</feature>
<feature type="compositionally biased region" description="Low complexity" evidence="1">
    <location>
        <begin position="115"/>
        <end position="131"/>
    </location>
</feature>
<feature type="compositionally biased region" description="Basic and acidic residues" evidence="1">
    <location>
        <begin position="25"/>
        <end position="40"/>
    </location>
</feature>
<name>A0ABN9T1H9_9DINO</name>
<evidence type="ECO:0000313" key="3">
    <source>
        <dbReference type="Proteomes" id="UP001189429"/>
    </source>
</evidence>
<reference evidence="2" key="1">
    <citation type="submission" date="2023-10" db="EMBL/GenBank/DDBJ databases">
        <authorList>
            <person name="Chen Y."/>
            <person name="Shah S."/>
            <person name="Dougan E. K."/>
            <person name="Thang M."/>
            <person name="Chan C."/>
        </authorList>
    </citation>
    <scope>NUCLEOTIDE SEQUENCE [LARGE SCALE GENOMIC DNA]</scope>
</reference>
<evidence type="ECO:0000256" key="1">
    <source>
        <dbReference type="SAM" id="MobiDB-lite"/>
    </source>
</evidence>
<protein>
    <submittedName>
        <fullName evidence="2">Uncharacterized protein</fullName>
    </submittedName>
</protein>
<feature type="compositionally biased region" description="Gly residues" evidence="1">
    <location>
        <begin position="143"/>
        <end position="158"/>
    </location>
</feature>
<feature type="compositionally biased region" description="Basic residues" evidence="1">
    <location>
        <begin position="41"/>
        <end position="71"/>
    </location>
</feature>
<feature type="region of interest" description="Disordered" evidence="1">
    <location>
        <begin position="1"/>
        <end position="220"/>
    </location>
</feature>
<sequence length="220" mass="22021">MGCSSCKRGAPRAASPRGELCARGALEDRQRLERAAGRRAGERKRRRQQPGALRGRRLCRQRGSRGARAPHRAPGGLGPGPPTGGGARAAAGSGEGRRGGHCSARRAPEGRGRARAAVGLPGAAAGVGARPHVSPIDHRPDGVPGGFGRGRAADGGGSALARGGAWGRQRDAGAPGAHQARAGFGEAGGGGGAGPDRGERRRRGGGGPRGAPGRRSLARQ</sequence>
<accession>A0ABN9T1H9</accession>
<keyword evidence="3" id="KW-1185">Reference proteome</keyword>
<feature type="non-terminal residue" evidence="2">
    <location>
        <position position="220"/>
    </location>
</feature>
<organism evidence="2 3">
    <name type="scientific">Prorocentrum cordatum</name>
    <dbReference type="NCBI Taxonomy" id="2364126"/>
    <lineage>
        <taxon>Eukaryota</taxon>
        <taxon>Sar</taxon>
        <taxon>Alveolata</taxon>
        <taxon>Dinophyceae</taxon>
        <taxon>Prorocentrales</taxon>
        <taxon>Prorocentraceae</taxon>
        <taxon>Prorocentrum</taxon>
    </lineage>
</organism>
<dbReference type="Proteomes" id="UP001189429">
    <property type="component" value="Unassembled WGS sequence"/>
</dbReference>
<feature type="compositionally biased region" description="Low complexity" evidence="1">
    <location>
        <begin position="211"/>
        <end position="220"/>
    </location>
</feature>
<dbReference type="EMBL" id="CAUYUJ010014235">
    <property type="protein sequence ID" value="CAK0838598.1"/>
    <property type="molecule type" value="Genomic_DNA"/>
</dbReference>
<proteinExistence type="predicted"/>